<feature type="domain" description="Interferon-related developmental regulator C-terminal" evidence="3">
    <location>
        <begin position="360"/>
        <end position="405"/>
    </location>
</feature>
<dbReference type="InParanoid" id="D8RVM8"/>
<feature type="region of interest" description="Disordered" evidence="2">
    <location>
        <begin position="1"/>
        <end position="49"/>
    </location>
</feature>
<dbReference type="eggNOG" id="KOG2842">
    <property type="taxonomic scope" value="Eukaryota"/>
</dbReference>
<dbReference type="EMBL" id="GL377591">
    <property type="protein sequence ID" value="EFJ23984.1"/>
    <property type="molecule type" value="Genomic_DNA"/>
</dbReference>
<dbReference type="Proteomes" id="UP000001514">
    <property type="component" value="Unassembled WGS sequence"/>
</dbReference>
<dbReference type="FunCoup" id="D8RVM8">
    <property type="interactions" value="3333"/>
</dbReference>
<evidence type="ECO:0000313" key="6">
    <source>
        <dbReference type="Proteomes" id="UP000001514"/>
    </source>
</evidence>
<feature type="region of interest" description="Disordered" evidence="2">
    <location>
        <begin position="394"/>
        <end position="418"/>
    </location>
</feature>
<dbReference type="PANTHER" id="PTHR12354:SF1">
    <property type="entry name" value="INTERFERON-RELATED DEVELOPMENTAL REGULATOR 1"/>
    <property type="match status" value="1"/>
</dbReference>
<dbReference type="Pfam" id="PF05004">
    <property type="entry name" value="IFRD"/>
    <property type="match status" value="1"/>
</dbReference>
<comment type="similarity">
    <text evidence="1">Belongs to the IFRD family.</text>
</comment>
<feature type="compositionally biased region" description="Basic and acidic residues" evidence="2">
    <location>
        <begin position="404"/>
        <end position="418"/>
    </location>
</feature>
<dbReference type="InterPro" id="IPR016024">
    <property type="entry name" value="ARM-type_fold"/>
</dbReference>
<keyword evidence="6" id="KW-1185">Reference proteome</keyword>
<dbReference type="Pfam" id="PF04836">
    <property type="entry name" value="IFRD_C"/>
    <property type="match status" value="1"/>
</dbReference>
<dbReference type="KEGG" id="smo:SELMODRAFT_271123"/>
<dbReference type="AlphaFoldDB" id="D8RVM8"/>
<feature type="compositionally biased region" description="Basic residues" evidence="2">
    <location>
        <begin position="1"/>
        <end position="10"/>
    </location>
</feature>
<evidence type="ECO:0008006" key="7">
    <source>
        <dbReference type="Google" id="ProtNLM"/>
    </source>
</evidence>
<evidence type="ECO:0000256" key="2">
    <source>
        <dbReference type="SAM" id="MobiDB-lite"/>
    </source>
</evidence>
<protein>
    <recommendedName>
        <fullName evidence="7">Interferon-related developmental regulator N-terminal domain-containing protein</fullName>
    </recommendedName>
</protein>
<proteinExistence type="inferred from homology"/>
<dbReference type="OMA" id="EMHLHKF"/>
<dbReference type="InterPro" id="IPR011989">
    <property type="entry name" value="ARM-like"/>
</dbReference>
<accession>D8RVM8</accession>
<dbReference type="InterPro" id="IPR039777">
    <property type="entry name" value="IFRD"/>
</dbReference>
<gene>
    <name evidence="5" type="ORF">SELMODRAFT_271123</name>
</gene>
<dbReference type="HOGENOM" id="CLU_018080_3_0_1"/>
<dbReference type="Gramene" id="EFJ23984">
    <property type="protein sequence ID" value="EFJ23984"/>
    <property type="gene ID" value="SELMODRAFT_271123"/>
</dbReference>
<name>D8RVM8_SELML</name>
<evidence type="ECO:0000256" key="1">
    <source>
        <dbReference type="ARBA" id="ARBA00008828"/>
    </source>
</evidence>
<dbReference type="InterPro" id="IPR007701">
    <property type="entry name" value="Interferon-rel_develop_reg_N"/>
</dbReference>
<dbReference type="Gene3D" id="1.25.10.10">
    <property type="entry name" value="Leucine-rich Repeat Variant"/>
    <property type="match status" value="1"/>
</dbReference>
<evidence type="ECO:0000259" key="4">
    <source>
        <dbReference type="Pfam" id="PF05004"/>
    </source>
</evidence>
<evidence type="ECO:0000313" key="5">
    <source>
        <dbReference type="EMBL" id="EFJ23984.1"/>
    </source>
</evidence>
<feature type="domain" description="Interferon-related developmental regulator N-terminal" evidence="4">
    <location>
        <begin position="26"/>
        <end position="314"/>
    </location>
</feature>
<dbReference type="PANTHER" id="PTHR12354">
    <property type="entry name" value="INTERFERON-RELATED DEVELOPMENTAL REGULATOR"/>
    <property type="match status" value="1"/>
</dbReference>
<dbReference type="SUPFAM" id="SSF48371">
    <property type="entry name" value="ARM repeat"/>
    <property type="match status" value="1"/>
</dbReference>
<sequence length="418" mass="45701">MGKSRNRKGGVKFVDDSDDDTFSSTSSMGASGSSEPTMAQEAEKEVDEDSVLDDYVDSLYEKRSSTREAGLKGLLNSFSTRVMTDYVENKYATLAHQFLSSVRRGSSAEIVLASRALGMLSITAGAGEVSEHVFKESLPHLARLSKLGSTPAARVSAIEALAILAFIGGVDVASTETAMETFWQILSHKGTVHADQTLGTNKPTPQVKAAAISAWTLLLTTLSSDKIALQLSSNGSVLSSLLDVQDLGVRKATGEAVALLCEIGNDLDSMGMTEMQVVEQMKALAIDSSRQQGQTKKERSEQRSTFREMLATIEEGVCPETSIKFKHGDALKVNTWTQTVQLNAFRRFLAEGFQKHMQENGLLHEIFDFVPRGAKERTQGAKQKKQHMSVADKMRTQQMNRKRSMAEAGRRFINDDSD</sequence>
<dbReference type="OrthoDB" id="686784at2759"/>
<dbReference type="InterPro" id="IPR006921">
    <property type="entry name" value="Interferon-rel_develop_reg_C"/>
</dbReference>
<reference evidence="5 6" key="1">
    <citation type="journal article" date="2011" name="Science">
        <title>The Selaginella genome identifies genetic changes associated with the evolution of vascular plants.</title>
        <authorList>
            <person name="Banks J.A."/>
            <person name="Nishiyama T."/>
            <person name="Hasebe M."/>
            <person name="Bowman J.L."/>
            <person name="Gribskov M."/>
            <person name="dePamphilis C."/>
            <person name="Albert V.A."/>
            <person name="Aono N."/>
            <person name="Aoyama T."/>
            <person name="Ambrose B.A."/>
            <person name="Ashton N.W."/>
            <person name="Axtell M.J."/>
            <person name="Barker E."/>
            <person name="Barker M.S."/>
            <person name="Bennetzen J.L."/>
            <person name="Bonawitz N.D."/>
            <person name="Chapple C."/>
            <person name="Cheng C."/>
            <person name="Correa L.G."/>
            <person name="Dacre M."/>
            <person name="DeBarry J."/>
            <person name="Dreyer I."/>
            <person name="Elias M."/>
            <person name="Engstrom E.M."/>
            <person name="Estelle M."/>
            <person name="Feng L."/>
            <person name="Finet C."/>
            <person name="Floyd S.K."/>
            <person name="Frommer W.B."/>
            <person name="Fujita T."/>
            <person name="Gramzow L."/>
            <person name="Gutensohn M."/>
            <person name="Harholt J."/>
            <person name="Hattori M."/>
            <person name="Heyl A."/>
            <person name="Hirai T."/>
            <person name="Hiwatashi Y."/>
            <person name="Ishikawa M."/>
            <person name="Iwata M."/>
            <person name="Karol K.G."/>
            <person name="Koehler B."/>
            <person name="Kolukisaoglu U."/>
            <person name="Kubo M."/>
            <person name="Kurata T."/>
            <person name="Lalonde S."/>
            <person name="Li K."/>
            <person name="Li Y."/>
            <person name="Litt A."/>
            <person name="Lyons E."/>
            <person name="Manning G."/>
            <person name="Maruyama T."/>
            <person name="Michael T.P."/>
            <person name="Mikami K."/>
            <person name="Miyazaki S."/>
            <person name="Morinaga S."/>
            <person name="Murata T."/>
            <person name="Mueller-Roeber B."/>
            <person name="Nelson D.R."/>
            <person name="Obara M."/>
            <person name="Oguri Y."/>
            <person name="Olmstead R.G."/>
            <person name="Onodera N."/>
            <person name="Petersen B.L."/>
            <person name="Pils B."/>
            <person name="Prigge M."/>
            <person name="Rensing S.A."/>
            <person name="Riano-Pachon D.M."/>
            <person name="Roberts A.W."/>
            <person name="Sato Y."/>
            <person name="Scheller H.V."/>
            <person name="Schulz B."/>
            <person name="Schulz C."/>
            <person name="Shakirov E.V."/>
            <person name="Shibagaki N."/>
            <person name="Shinohara N."/>
            <person name="Shippen D.E."/>
            <person name="Soerensen I."/>
            <person name="Sotooka R."/>
            <person name="Sugimoto N."/>
            <person name="Sugita M."/>
            <person name="Sumikawa N."/>
            <person name="Tanurdzic M."/>
            <person name="Theissen G."/>
            <person name="Ulvskov P."/>
            <person name="Wakazuki S."/>
            <person name="Weng J.K."/>
            <person name="Willats W.W."/>
            <person name="Wipf D."/>
            <person name="Wolf P.G."/>
            <person name="Yang L."/>
            <person name="Zimmer A.D."/>
            <person name="Zhu Q."/>
            <person name="Mitros T."/>
            <person name="Hellsten U."/>
            <person name="Loque D."/>
            <person name="Otillar R."/>
            <person name="Salamov A."/>
            <person name="Schmutz J."/>
            <person name="Shapiro H."/>
            <person name="Lindquist E."/>
            <person name="Lucas S."/>
            <person name="Rokhsar D."/>
            <person name="Grigoriev I.V."/>
        </authorList>
    </citation>
    <scope>NUCLEOTIDE SEQUENCE [LARGE SCALE GENOMIC DNA]</scope>
</reference>
<feature type="compositionally biased region" description="Low complexity" evidence="2">
    <location>
        <begin position="22"/>
        <end position="34"/>
    </location>
</feature>
<organism evidence="6">
    <name type="scientific">Selaginella moellendorffii</name>
    <name type="common">Spikemoss</name>
    <dbReference type="NCBI Taxonomy" id="88036"/>
    <lineage>
        <taxon>Eukaryota</taxon>
        <taxon>Viridiplantae</taxon>
        <taxon>Streptophyta</taxon>
        <taxon>Embryophyta</taxon>
        <taxon>Tracheophyta</taxon>
        <taxon>Lycopodiopsida</taxon>
        <taxon>Selaginellales</taxon>
        <taxon>Selaginellaceae</taxon>
        <taxon>Selaginella</taxon>
    </lineage>
</organism>
<evidence type="ECO:0000259" key="3">
    <source>
        <dbReference type="Pfam" id="PF04836"/>
    </source>
</evidence>
<dbReference type="STRING" id="88036.D8RVM8"/>